<organism evidence="1 2">
    <name type="scientific">Stylonychia lemnae</name>
    <name type="common">Ciliate</name>
    <dbReference type="NCBI Taxonomy" id="5949"/>
    <lineage>
        <taxon>Eukaryota</taxon>
        <taxon>Sar</taxon>
        <taxon>Alveolata</taxon>
        <taxon>Ciliophora</taxon>
        <taxon>Intramacronucleata</taxon>
        <taxon>Spirotrichea</taxon>
        <taxon>Stichotrichia</taxon>
        <taxon>Sporadotrichida</taxon>
        <taxon>Oxytrichidae</taxon>
        <taxon>Stylonychinae</taxon>
        <taxon>Stylonychia</taxon>
    </lineage>
</organism>
<protein>
    <submittedName>
        <fullName evidence="1">Uncharacterized protein</fullName>
    </submittedName>
</protein>
<name>A0A077ZZP5_STYLE</name>
<keyword evidence="2" id="KW-1185">Reference proteome</keyword>
<dbReference type="AlphaFoldDB" id="A0A077ZZP5"/>
<gene>
    <name evidence="1" type="primary">Contig17748.g18876</name>
    <name evidence="1" type="ORF">STYLEM_2989</name>
</gene>
<dbReference type="InParanoid" id="A0A077ZZP5"/>
<evidence type="ECO:0000313" key="2">
    <source>
        <dbReference type="Proteomes" id="UP000039865"/>
    </source>
</evidence>
<dbReference type="EMBL" id="CCKQ01002895">
    <property type="protein sequence ID" value="CDW73998.1"/>
    <property type="molecule type" value="Genomic_DNA"/>
</dbReference>
<proteinExistence type="predicted"/>
<reference evidence="1 2" key="1">
    <citation type="submission" date="2014-06" db="EMBL/GenBank/DDBJ databases">
        <authorList>
            <person name="Swart Estienne"/>
        </authorList>
    </citation>
    <scope>NUCLEOTIDE SEQUENCE [LARGE SCALE GENOMIC DNA]</scope>
    <source>
        <strain evidence="1 2">130c</strain>
    </source>
</reference>
<sequence length="120" mass="13458">MTLVITISQDSKSTNSPPVQALISCKLELDSTPVQPVQRKIPPLSALLLQNYEPTSTKIESEMQKIDPSVMFQQFLNVFLLDCIPYQDEVILIGPASLFDQEISKLELENVLHQISESDN</sequence>
<evidence type="ECO:0000313" key="1">
    <source>
        <dbReference type="EMBL" id="CDW73998.1"/>
    </source>
</evidence>
<accession>A0A077ZZP5</accession>
<dbReference type="Proteomes" id="UP000039865">
    <property type="component" value="Unassembled WGS sequence"/>
</dbReference>